<evidence type="ECO:0000256" key="1">
    <source>
        <dbReference type="ARBA" id="ARBA00004141"/>
    </source>
</evidence>
<dbReference type="InterPro" id="IPR006876">
    <property type="entry name" value="LMBR1-like_membr_prot"/>
</dbReference>
<evidence type="ECO:0000256" key="4">
    <source>
        <dbReference type="ARBA" id="ARBA00022989"/>
    </source>
</evidence>
<comment type="similarity">
    <text evidence="2">Belongs to the LIMR family.</text>
</comment>
<organism evidence="7 8">
    <name type="scientific">Gossypium arboreum</name>
    <name type="common">Tree cotton</name>
    <name type="synonym">Gossypium nanking</name>
    <dbReference type="NCBI Taxonomy" id="29729"/>
    <lineage>
        <taxon>Eukaryota</taxon>
        <taxon>Viridiplantae</taxon>
        <taxon>Streptophyta</taxon>
        <taxon>Embryophyta</taxon>
        <taxon>Tracheophyta</taxon>
        <taxon>Spermatophyta</taxon>
        <taxon>Magnoliopsida</taxon>
        <taxon>eudicotyledons</taxon>
        <taxon>Gunneridae</taxon>
        <taxon>Pentapetalae</taxon>
        <taxon>rosids</taxon>
        <taxon>malvids</taxon>
        <taxon>Malvales</taxon>
        <taxon>Malvaceae</taxon>
        <taxon>Malvoideae</taxon>
        <taxon>Gossypium</taxon>
    </lineage>
</organism>
<feature type="transmembrane region" description="Helical" evidence="6">
    <location>
        <begin position="329"/>
        <end position="349"/>
    </location>
</feature>
<feature type="transmembrane region" description="Helical" evidence="6">
    <location>
        <begin position="369"/>
        <end position="387"/>
    </location>
</feature>
<evidence type="ECO:0000256" key="6">
    <source>
        <dbReference type="SAM" id="Phobius"/>
    </source>
</evidence>
<dbReference type="PANTHER" id="PTHR21355:SF0">
    <property type="entry name" value="G-PROTEIN COUPLED RECEPTOR-ASSOCIATED PROTEIN LMBRD2"/>
    <property type="match status" value="1"/>
</dbReference>
<dbReference type="Pfam" id="PF04791">
    <property type="entry name" value="LMBR1"/>
    <property type="match status" value="1"/>
</dbReference>
<gene>
    <name evidence="7" type="ORF">PVK06_043615</name>
</gene>
<reference evidence="7 8" key="1">
    <citation type="submission" date="2023-03" db="EMBL/GenBank/DDBJ databases">
        <title>WGS of Gossypium arboreum.</title>
        <authorList>
            <person name="Yu D."/>
        </authorList>
    </citation>
    <scope>NUCLEOTIDE SEQUENCE [LARGE SCALE GENOMIC DNA]</scope>
    <source>
        <tissue evidence="7">Leaf</tissue>
    </source>
</reference>
<dbReference type="Proteomes" id="UP001358586">
    <property type="component" value="Chromosome 12"/>
</dbReference>
<dbReference type="InterPro" id="IPR051584">
    <property type="entry name" value="GPCR-associated_LMBR1"/>
</dbReference>
<protein>
    <recommendedName>
        <fullName evidence="9">LMBR1-like membrane protein</fullName>
    </recommendedName>
</protein>
<evidence type="ECO:0000256" key="2">
    <source>
        <dbReference type="ARBA" id="ARBA00010487"/>
    </source>
</evidence>
<evidence type="ECO:0000256" key="5">
    <source>
        <dbReference type="ARBA" id="ARBA00023136"/>
    </source>
</evidence>
<evidence type="ECO:0000313" key="8">
    <source>
        <dbReference type="Proteomes" id="UP001358586"/>
    </source>
</evidence>
<proteinExistence type="inferred from homology"/>
<evidence type="ECO:0000256" key="3">
    <source>
        <dbReference type="ARBA" id="ARBA00022692"/>
    </source>
</evidence>
<dbReference type="PANTHER" id="PTHR21355">
    <property type="entry name" value="G-PROTEIN COUPLED RECEPTOR-ASSOCIATED PROTEIN LMBRD2"/>
    <property type="match status" value="1"/>
</dbReference>
<keyword evidence="5 6" id="KW-0472">Membrane</keyword>
<accession>A0ABR0MNX4</accession>
<sequence length="499" mass="56455">MSLVTSSSPLYTLGSILFPLSSSSPRISRRVVLPLILGFEDARDFSVTKRLKTSVRVNLVFYSVVGSIGLVGLVLFISMNRNWCVGVLGLAMALSNTFGLVIGTFLLGFGFSEVPKTLWRNADWTIRLKVLSHKIAKMTVKLDDAHQELSNVIVIAQATSNQMSKRDLLRPYMDVINNMLAQIGRPVFLPQGGQLGENDIDYDSNEKSMATLRRHLRLAREEYYRYKRQGPLQSSNSFKSFKDGYNGFCIVENKMFYKRLLSAMLELSSVPFAEFIWLCILRKQLRKVLAIVLGIMPATILLAETTLLPRGVDLSIFSILIYSVKKQEVLVHVFAFIPLMYMCICTYYSLFKIGMLMFYSLTRWRTSSVSLIMIFARYAPLISYNLLNLINRGGKKTIFEKLVFFGNWKRLRFQTEADNMDGFDSSGLTILQKVALFTKRSWLEQGCKVGEQFIPLARNFNGADIESGKDMTDCTVVEMKATTSTIDGVKGSPLRPLKE</sequence>
<comment type="caution">
    <text evidence="7">The sequence shown here is derived from an EMBL/GenBank/DDBJ whole genome shotgun (WGS) entry which is preliminary data.</text>
</comment>
<evidence type="ECO:0008006" key="9">
    <source>
        <dbReference type="Google" id="ProtNLM"/>
    </source>
</evidence>
<feature type="transmembrane region" description="Helical" evidence="6">
    <location>
        <begin position="59"/>
        <end position="79"/>
    </location>
</feature>
<feature type="transmembrane region" description="Helical" evidence="6">
    <location>
        <begin position="85"/>
        <end position="111"/>
    </location>
</feature>
<feature type="transmembrane region" description="Helical" evidence="6">
    <location>
        <begin position="288"/>
        <end position="308"/>
    </location>
</feature>
<keyword evidence="3 6" id="KW-0812">Transmembrane</keyword>
<keyword evidence="4 6" id="KW-1133">Transmembrane helix</keyword>
<dbReference type="EMBL" id="JARKNE010000012">
    <property type="protein sequence ID" value="KAK5775692.1"/>
    <property type="molecule type" value="Genomic_DNA"/>
</dbReference>
<name>A0ABR0MNX4_GOSAR</name>
<keyword evidence="8" id="KW-1185">Reference proteome</keyword>
<evidence type="ECO:0000313" key="7">
    <source>
        <dbReference type="EMBL" id="KAK5775692.1"/>
    </source>
</evidence>
<comment type="subcellular location">
    <subcellularLocation>
        <location evidence="1">Membrane</location>
        <topology evidence="1">Multi-pass membrane protein</topology>
    </subcellularLocation>
</comment>